<protein>
    <recommendedName>
        <fullName evidence="4">Probable multidrug resistance protein NorM</fullName>
    </recommendedName>
    <alternativeName>
        <fullName evidence="12">Multidrug-efflux transporter</fullName>
    </alternativeName>
</protein>
<reference evidence="14 15" key="1">
    <citation type="submission" date="2014-11" db="EMBL/GenBank/DDBJ databases">
        <title>Draft Genome Sequences of Paenibacillus polymyxa NRRL B-30509 and Paenibacillus terrae NRRL B-30644, Strains from a Poultry Environment that Produce Tridecaptin A and Paenicidins.</title>
        <authorList>
            <person name="van Belkum M.J."/>
            <person name="Lohans C.T."/>
            <person name="Vederas J.C."/>
        </authorList>
    </citation>
    <scope>NUCLEOTIDE SEQUENCE [LARGE SCALE GENOMIC DNA]</scope>
    <source>
        <strain evidence="14 15">NRRL B-30644</strain>
    </source>
</reference>
<feature type="transmembrane region" description="Helical" evidence="13">
    <location>
        <begin position="54"/>
        <end position="75"/>
    </location>
</feature>
<feature type="transmembrane region" description="Helical" evidence="13">
    <location>
        <begin position="244"/>
        <end position="266"/>
    </location>
</feature>
<keyword evidence="10" id="KW-0406">Ion transport</keyword>
<dbReference type="AlphaFoldDB" id="A0A0D7X357"/>
<dbReference type="GO" id="GO:0005886">
    <property type="term" value="C:plasma membrane"/>
    <property type="evidence" value="ECO:0007669"/>
    <property type="project" value="UniProtKB-SubCell"/>
</dbReference>
<comment type="caution">
    <text evidence="14">The sequence shown here is derived from an EMBL/GenBank/DDBJ whole genome shotgun (WGS) entry which is preliminary data.</text>
</comment>
<evidence type="ECO:0000313" key="14">
    <source>
        <dbReference type="EMBL" id="KJD45398.1"/>
    </source>
</evidence>
<evidence type="ECO:0000256" key="4">
    <source>
        <dbReference type="ARBA" id="ARBA00020268"/>
    </source>
</evidence>
<feature type="transmembrane region" description="Helical" evidence="13">
    <location>
        <begin position="286"/>
        <end position="304"/>
    </location>
</feature>
<feature type="transmembrane region" description="Helical" evidence="13">
    <location>
        <begin position="360"/>
        <end position="377"/>
    </location>
</feature>
<evidence type="ECO:0000256" key="2">
    <source>
        <dbReference type="ARBA" id="ARBA00004651"/>
    </source>
</evidence>
<feature type="transmembrane region" description="Helical" evidence="13">
    <location>
        <begin position="162"/>
        <end position="182"/>
    </location>
</feature>
<dbReference type="PANTHER" id="PTHR43298">
    <property type="entry name" value="MULTIDRUG RESISTANCE PROTEIN NORM-RELATED"/>
    <property type="match status" value="1"/>
</dbReference>
<evidence type="ECO:0000256" key="11">
    <source>
        <dbReference type="ARBA" id="ARBA00023136"/>
    </source>
</evidence>
<feature type="transmembrane region" description="Helical" evidence="13">
    <location>
        <begin position="418"/>
        <end position="441"/>
    </location>
</feature>
<feature type="transmembrane region" description="Helical" evidence="13">
    <location>
        <begin position="389"/>
        <end position="412"/>
    </location>
</feature>
<keyword evidence="6" id="KW-0050">Antiport</keyword>
<evidence type="ECO:0000256" key="1">
    <source>
        <dbReference type="ARBA" id="ARBA00003408"/>
    </source>
</evidence>
<keyword evidence="8 13" id="KW-0812">Transmembrane</keyword>
<evidence type="ECO:0000256" key="6">
    <source>
        <dbReference type="ARBA" id="ARBA00022449"/>
    </source>
</evidence>
<feature type="transmembrane region" description="Helical" evidence="13">
    <location>
        <begin position="194"/>
        <end position="215"/>
    </location>
</feature>
<evidence type="ECO:0000256" key="13">
    <source>
        <dbReference type="SAM" id="Phobius"/>
    </source>
</evidence>
<feature type="transmembrane region" description="Helical" evidence="13">
    <location>
        <begin position="316"/>
        <end position="340"/>
    </location>
</feature>
<evidence type="ECO:0000256" key="8">
    <source>
        <dbReference type="ARBA" id="ARBA00022692"/>
    </source>
</evidence>
<dbReference type="PANTHER" id="PTHR43298:SF2">
    <property type="entry name" value="FMN_FAD EXPORTER YEEO-RELATED"/>
    <property type="match status" value="1"/>
</dbReference>
<dbReference type="CDD" id="cd13131">
    <property type="entry name" value="MATE_NorM_like"/>
    <property type="match status" value="1"/>
</dbReference>
<accession>A0A0D7X357</accession>
<keyword evidence="5" id="KW-0813">Transport</keyword>
<dbReference type="Pfam" id="PF01554">
    <property type="entry name" value="MatE"/>
    <property type="match status" value="2"/>
</dbReference>
<organism evidence="14 15">
    <name type="scientific">Paenibacillus terrae</name>
    <dbReference type="NCBI Taxonomy" id="159743"/>
    <lineage>
        <taxon>Bacteria</taxon>
        <taxon>Bacillati</taxon>
        <taxon>Bacillota</taxon>
        <taxon>Bacilli</taxon>
        <taxon>Bacillales</taxon>
        <taxon>Paenibacillaceae</taxon>
        <taxon>Paenibacillus</taxon>
    </lineage>
</organism>
<evidence type="ECO:0000256" key="10">
    <source>
        <dbReference type="ARBA" id="ARBA00023065"/>
    </source>
</evidence>
<comment type="similarity">
    <text evidence="3">Belongs to the multi antimicrobial extrusion (MATE) (TC 2.A.66.1) family.</text>
</comment>
<dbReference type="OrthoDB" id="9780160at2"/>
<comment type="function">
    <text evidence="1">Multidrug efflux pump.</text>
</comment>
<dbReference type="NCBIfam" id="TIGR00797">
    <property type="entry name" value="matE"/>
    <property type="match status" value="1"/>
</dbReference>
<evidence type="ECO:0000256" key="7">
    <source>
        <dbReference type="ARBA" id="ARBA00022475"/>
    </source>
</evidence>
<comment type="subcellular location">
    <subcellularLocation>
        <location evidence="2">Cell membrane</location>
        <topology evidence="2">Multi-pass membrane protein</topology>
    </subcellularLocation>
</comment>
<dbReference type="InterPro" id="IPR048279">
    <property type="entry name" value="MdtK-like"/>
</dbReference>
<dbReference type="GO" id="GO:0042910">
    <property type="term" value="F:xenobiotic transmembrane transporter activity"/>
    <property type="evidence" value="ECO:0007669"/>
    <property type="project" value="InterPro"/>
</dbReference>
<evidence type="ECO:0000313" key="15">
    <source>
        <dbReference type="Proteomes" id="UP000032534"/>
    </source>
</evidence>
<keyword evidence="11 13" id="KW-0472">Membrane</keyword>
<evidence type="ECO:0000256" key="5">
    <source>
        <dbReference type="ARBA" id="ARBA00022448"/>
    </source>
</evidence>
<dbReference type="InterPro" id="IPR050222">
    <property type="entry name" value="MATE_MdtK"/>
</dbReference>
<dbReference type="RefSeq" id="WP_044646341.1">
    <property type="nucleotide sequence ID" value="NZ_JTHP01000020.1"/>
</dbReference>
<evidence type="ECO:0000256" key="3">
    <source>
        <dbReference type="ARBA" id="ARBA00010199"/>
    </source>
</evidence>
<dbReference type="Proteomes" id="UP000032534">
    <property type="component" value="Unassembled WGS sequence"/>
</dbReference>
<sequence>MHLTLTNSQKWKQLFNILLPILVTQLALSAMTFFDTNMSGHFSSADLAGVAIGVSLWVPVQTGLNGILMAITPIVSQLVGAQRKDKVSYYVIQALWLSLTLSMIVLIAGIFLVKPILHGMNLELRVHNVALYYLCAMAFGIAPLFAYTVLRSFMDALGQTRFTMTITLMSLPINVLLNYLLIYGNWGFPRLGGVGSGVATAVTYWIVMLVTGIIAHRGRIFAEYGVFSKIYCIAASAWKELIKIGVPIGFAIFFETAVFAAVTLFMSSYNTATIAAHQAAMNFATTLYMIPLSICMALTILVGYEAGAGRSRDAKIYSVMGISSAIGLSLITAVVLVIWGEQVARVYSTDPQVIQLAQHFLLYAIFFQISDAIATPTQGALRGYKDVNSAFLITFLAYWVIGLPVGYIIARWTSFGPYGYWIGLITGLAAGAVALLFRLLVVQRRFAEKKRHAEAV</sequence>
<proteinExistence type="inferred from homology"/>
<keyword evidence="7" id="KW-1003">Cell membrane</keyword>
<dbReference type="PATRIC" id="fig|159743.3.peg.2675"/>
<evidence type="ECO:0000256" key="12">
    <source>
        <dbReference type="ARBA" id="ARBA00031636"/>
    </source>
</evidence>
<feature type="transmembrane region" description="Helical" evidence="13">
    <location>
        <begin position="14"/>
        <end position="34"/>
    </location>
</feature>
<evidence type="ECO:0000256" key="9">
    <source>
        <dbReference type="ARBA" id="ARBA00022989"/>
    </source>
</evidence>
<gene>
    <name evidence="14" type="ORF">QD47_11975</name>
</gene>
<dbReference type="GO" id="GO:0015297">
    <property type="term" value="F:antiporter activity"/>
    <property type="evidence" value="ECO:0007669"/>
    <property type="project" value="UniProtKB-KW"/>
</dbReference>
<dbReference type="InterPro" id="IPR002528">
    <property type="entry name" value="MATE_fam"/>
</dbReference>
<feature type="transmembrane region" description="Helical" evidence="13">
    <location>
        <begin position="87"/>
        <end position="111"/>
    </location>
</feature>
<dbReference type="EMBL" id="JTHP01000020">
    <property type="protein sequence ID" value="KJD45398.1"/>
    <property type="molecule type" value="Genomic_DNA"/>
</dbReference>
<dbReference type="GO" id="GO:0006811">
    <property type="term" value="P:monoatomic ion transport"/>
    <property type="evidence" value="ECO:0007669"/>
    <property type="project" value="UniProtKB-KW"/>
</dbReference>
<feature type="transmembrane region" description="Helical" evidence="13">
    <location>
        <begin position="131"/>
        <end position="150"/>
    </location>
</feature>
<keyword evidence="15" id="KW-1185">Reference proteome</keyword>
<dbReference type="PIRSF" id="PIRSF006603">
    <property type="entry name" value="DinF"/>
    <property type="match status" value="1"/>
</dbReference>
<keyword evidence="9 13" id="KW-1133">Transmembrane helix</keyword>
<name>A0A0D7X357_9BACL</name>